<accession>A0AB72WVX1</accession>
<dbReference type="Proteomes" id="UP001189225">
    <property type="component" value="Unassembled WGS sequence"/>
</dbReference>
<name>A0AB72WVX1_9RALS</name>
<dbReference type="RefSeq" id="WP_316897822.1">
    <property type="nucleotide sequence ID" value="NZ_CATWHI010000001.1"/>
</dbReference>
<dbReference type="AlphaFoldDB" id="A0AB72WVX1"/>
<sequence>MSDDRGFLAISPESIANIRRDYESWFAAAERFNELAMQVLRKVKPNGNSEQQVVGAALYGRALTSLQAALVLSERGMIADARTVVRAAAETVIVLSALAKDSGVCSLLLDRHVWHHAKMQRVWLNDRQIKAQLTPAESANVSDTLAAIEAQFPQSKTLKVDPVAIATLAATGGVTVLYNSVFRATSGDAAHTTLDTLNRHVRVDSHGDIIGMKFGPCADDLAVTLSDAISVIGFGLHAVADLFQIPELVDQLAECVAEWKALGAPAEYIPGEA</sequence>
<evidence type="ECO:0000313" key="1">
    <source>
        <dbReference type="EMBL" id="CAJ0734840.1"/>
    </source>
</evidence>
<reference evidence="1 2" key="1">
    <citation type="submission" date="2023-07" db="EMBL/GenBank/DDBJ databases">
        <authorList>
            <person name="Peeters C."/>
        </authorList>
    </citation>
    <scope>NUCLEOTIDE SEQUENCE [LARGE SCALE GENOMIC DNA]</scope>
    <source>
        <strain evidence="1 2">R-16034</strain>
    </source>
</reference>
<keyword evidence="2" id="KW-1185">Reference proteome</keyword>
<gene>
    <name evidence="1" type="ORF">R16034_00020</name>
</gene>
<protein>
    <submittedName>
        <fullName evidence="1">Uncharacterized protein</fullName>
    </submittedName>
</protein>
<proteinExistence type="predicted"/>
<comment type="caution">
    <text evidence="1">The sequence shown here is derived from an EMBL/GenBank/DDBJ whole genome shotgun (WGS) entry which is preliminary data.</text>
</comment>
<dbReference type="EMBL" id="CATWHI010000001">
    <property type="protein sequence ID" value="CAJ0734840.1"/>
    <property type="molecule type" value="Genomic_DNA"/>
</dbReference>
<evidence type="ECO:0000313" key="2">
    <source>
        <dbReference type="Proteomes" id="UP001189225"/>
    </source>
</evidence>
<organism evidence="1 2">
    <name type="scientific">Ralstonia edaphi</name>
    <dbReference type="NCBI Taxonomy" id="3058599"/>
    <lineage>
        <taxon>Bacteria</taxon>
        <taxon>Pseudomonadati</taxon>
        <taxon>Pseudomonadota</taxon>
        <taxon>Betaproteobacteria</taxon>
        <taxon>Burkholderiales</taxon>
        <taxon>Burkholderiaceae</taxon>
        <taxon>Ralstonia</taxon>
    </lineage>
</organism>
<dbReference type="Pfam" id="PF18928">
    <property type="entry name" value="DUF5677"/>
    <property type="match status" value="1"/>
</dbReference>
<dbReference type="InterPro" id="IPR043733">
    <property type="entry name" value="DUF5677"/>
</dbReference>